<protein>
    <recommendedName>
        <fullName evidence="2">SNF2 N-terminal domain-containing protein</fullName>
    </recommendedName>
</protein>
<evidence type="ECO:0008006" key="2">
    <source>
        <dbReference type="Google" id="ProtNLM"/>
    </source>
</evidence>
<name>A0A212K5F1_9BACT</name>
<accession>A0A212K5F1</accession>
<dbReference type="SUPFAM" id="SSF52540">
    <property type="entry name" value="P-loop containing nucleoside triphosphate hydrolases"/>
    <property type="match status" value="1"/>
</dbReference>
<sequence>MIMEYLLEKLRHRIKGASIYRTHSGPRLYIPYNLDYPYPVRIKVFFEEINARLQLFVRVDSDIYNDDWCRKEAARIRDKLDDQFYEIIYDCELKCSGIDLHQRLKDKIKITFPGASPKEKDIVSFLCGRKVAALLSESRSLRWSAAITLAMNRIQAGQICRLFIFLSGTDIKPFKEIFFSLWEDFHFPVLFTPIESLSHNIRRYQDIIQETGPETMIIIDNCHLFKSPLSIRSLRMAEITQKCKYKLIMTESMIVRDIHDIYMQYNLLSPMILRYYRWEDFAKKHIIYGGRGGEYILGYKNIAYLVEKVKPYTYCCKDSSLKRSSHPVETIYCELTEKQRYYYFRKKDELIGMIEKNELSLYDVFRVFIQLQKIVCGYPSGRNNGGKEYDTNKLGLLKEHLEAGSVIFCKFLFEIELLLRVLGTDNCVVVGRKGKNHTHIEKEQFSCGNKKYMISTLYFPDDKLSDIGSFSQILFFSLSFRYTDYRRCFSYMEDTGMEDTVPVKRFVTNSGIDRIILGNLKRKGKLSCELKRCFTDRSQLIRFIRSL</sequence>
<reference evidence="1" key="1">
    <citation type="submission" date="2016-04" db="EMBL/GenBank/DDBJ databases">
        <authorList>
            <person name="Evans L.H."/>
            <person name="Alamgir A."/>
            <person name="Owens N."/>
            <person name="Weber N.D."/>
            <person name="Virtaneva K."/>
            <person name="Barbian K."/>
            <person name="Babar A."/>
            <person name="Rosenke K."/>
        </authorList>
    </citation>
    <scope>NUCLEOTIDE SEQUENCE</scope>
    <source>
        <strain evidence="1">86-2</strain>
    </source>
</reference>
<gene>
    <name evidence="1" type="ORF">KL86DYS2_13025</name>
</gene>
<evidence type="ECO:0000313" key="1">
    <source>
        <dbReference type="EMBL" id="SBW06725.1"/>
    </source>
</evidence>
<organism evidence="1">
    <name type="scientific">uncultured Dysgonomonas sp</name>
    <dbReference type="NCBI Taxonomy" id="206096"/>
    <lineage>
        <taxon>Bacteria</taxon>
        <taxon>Pseudomonadati</taxon>
        <taxon>Bacteroidota</taxon>
        <taxon>Bacteroidia</taxon>
        <taxon>Bacteroidales</taxon>
        <taxon>Dysgonomonadaceae</taxon>
        <taxon>Dysgonomonas</taxon>
        <taxon>environmental samples</taxon>
    </lineage>
</organism>
<proteinExistence type="predicted"/>
<dbReference type="AlphaFoldDB" id="A0A212K5F1"/>
<dbReference type="InterPro" id="IPR027417">
    <property type="entry name" value="P-loop_NTPase"/>
</dbReference>
<dbReference type="EMBL" id="FLUL01000001">
    <property type="protein sequence ID" value="SBW06725.1"/>
    <property type="molecule type" value="Genomic_DNA"/>
</dbReference>